<evidence type="ECO:0000313" key="3">
    <source>
        <dbReference type="Proteomes" id="UP000589896"/>
    </source>
</evidence>
<accession>A0A7Z0QQQ1</accession>
<keyword evidence="1" id="KW-1133">Transmembrane helix</keyword>
<feature type="transmembrane region" description="Helical" evidence="1">
    <location>
        <begin position="6"/>
        <end position="23"/>
    </location>
</feature>
<sequence length="254" mass="27555">MASSGFRISVFIVAAVLASWAYLHGRDAREAQPIAEGAPVAQAPDALGDVESSPLWSLRNGTGAGETNATLAPFSRVPASRFGMPLATDPFEAESIEEQRWLDRNGFPNEAQLREYSTASDGLLRVAAERGDRLARVELDGRLLMQGDHEAVDRLLASAEQGSLYALTKLASYAAVSPDGSPALAYSISRVQEIRGDTRIALARNLLMARPLEPMEEAEAELDALRMARDLEARFKGGNFRDPRPWPPLKGAPR</sequence>
<dbReference type="EMBL" id="JACCJZ010000016">
    <property type="protein sequence ID" value="NYZ62953.1"/>
    <property type="molecule type" value="Genomic_DNA"/>
</dbReference>
<proteinExistence type="predicted"/>
<organism evidence="2 3">
    <name type="scientific">Luteimonas deserti</name>
    <dbReference type="NCBI Taxonomy" id="2752306"/>
    <lineage>
        <taxon>Bacteria</taxon>
        <taxon>Pseudomonadati</taxon>
        <taxon>Pseudomonadota</taxon>
        <taxon>Gammaproteobacteria</taxon>
        <taxon>Lysobacterales</taxon>
        <taxon>Lysobacteraceae</taxon>
        <taxon>Luteimonas</taxon>
    </lineage>
</organism>
<protein>
    <submittedName>
        <fullName evidence="2">Uncharacterized protein</fullName>
    </submittedName>
</protein>
<evidence type="ECO:0000256" key="1">
    <source>
        <dbReference type="SAM" id="Phobius"/>
    </source>
</evidence>
<dbReference type="RefSeq" id="WP_180545165.1">
    <property type="nucleotide sequence ID" value="NZ_JACCJZ010000016.1"/>
</dbReference>
<keyword evidence="3" id="KW-1185">Reference proteome</keyword>
<gene>
    <name evidence="2" type="ORF">H0E82_09285</name>
</gene>
<dbReference type="AlphaFoldDB" id="A0A7Z0QQQ1"/>
<reference evidence="2 3" key="1">
    <citation type="submission" date="2020-07" db="EMBL/GenBank/DDBJ databases">
        <title>isolation of Luteimonas sp. SJ-16.</title>
        <authorList>
            <person name="Huang X.-X."/>
            <person name="Xu L."/>
            <person name="Sun J.-Q."/>
        </authorList>
    </citation>
    <scope>NUCLEOTIDE SEQUENCE [LARGE SCALE GENOMIC DNA]</scope>
    <source>
        <strain evidence="2 3">SJ-16</strain>
    </source>
</reference>
<dbReference type="Proteomes" id="UP000589896">
    <property type="component" value="Unassembled WGS sequence"/>
</dbReference>
<keyword evidence="1" id="KW-0812">Transmembrane</keyword>
<comment type="caution">
    <text evidence="2">The sequence shown here is derived from an EMBL/GenBank/DDBJ whole genome shotgun (WGS) entry which is preliminary data.</text>
</comment>
<name>A0A7Z0QQQ1_9GAMM</name>
<keyword evidence="1" id="KW-0472">Membrane</keyword>
<evidence type="ECO:0000313" key="2">
    <source>
        <dbReference type="EMBL" id="NYZ62953.1"/>
    </source>
</evidence>